<dbReference type="PROSITE" id="PS51122">
    <property type="entry name" value="CALPONIN_2"/>
    <property type="match status" value="1"/>
</dbReference>
<dbReference type="Ensembl" id="ENSCPVT00000003790.2">
    <property type="protein sequence ID" value="ENSCPVP00000003654.2"/>
    <property type="gene ID" value="ENSCPVG00000002698.2"/>
</dbReference>
<proteinExistence type="inferred from homology"/>
<dbReference type="CDD" id="cd21280">
    <property type="entry name" value="CH_TAGLN2"/>
    <property type="match status" value="1"/>
</dbReference>
<sequence length="430" mass="45589">MCVDGDWPPPEEPGEPPSAGGRPEPPASPTRPGRTLCQDCNDTSANATSPPATAAFLEPPRLPVGPAKASLPGSPSWPRSPSPGPAPQPAPHLRTEAPGRPPDAAAAEKLPRGSLTSQSSGRGSGSFLRPPSLAPSLGGTFLGTPVGDGGSWHSGGSAAEEGRGRTDAGAGKRRNTSVDENYEWDAEFALESELLEALQLYRGAAPARPGSSIALRDRQRHHPPAVSMANRGPSYGLSREVQQKIDRQYDPELEQVLVRWILAQCGGDGGSAVAQPAPGRDGFQQWLKDGTVLCRLINSLHPRGQAPVAKIQASAMAFKQMEQISQFLQAAERYGIAATDIFQTVDLWEGKNMACVQRTLMNLGSLAVAKGDGLFVGDPNWFPKKSQENRRVFSEDKLKEGQSVIGLQMGTNRGASQAGMTGYGMPRQIL</sequence>
<dbReference type="PRINTS" id="PR00890">
    <property type="entry name" value="TRANSGELIN"/>
</dbReference>
<keyword evidence="5" id="KW-1185">Reference proteome</keyword>
<feature type="region of interest" description="Disordered" evidence="3">
    <location>
        <begin position="1"/>
        <end position="177"/>
    </location>
</feature>
<dbReference type="Gene3D" id="1.10.418.10">
    <property type="entry name" value="Calponin-like domain"/>
    <property type="match status" value="1"/>
</dbReference>
<evidence type="ECO:0000313" key="5">
    <source>
        <dbReference type="Proteomes" id="UP000694382"/>
    </source>
</evidence>
<comment type="similarity">
    <text evidence="1 2">Belongs to the calponin family.</text>
</comment>
<dbReference type="PRINTS" id="PR00888">
    <property type="entry name" value="SM22CALPONIN"/>
</dbReference>
<reference evidence="4" key="1">
    <citation type="submission" date="2020-02" db="EMBL/GenBank/DDBJ databases">
        <authorList>
            <person name="Enbody D E."/>
            <person name="Pettersson E M."/>
        </authorList>
    </citation>
    <scope>NUCLEOTIDE SEQUENCE [LARGE SCALE GENOMIC DNA]</scope>
</reference>
<feature type="compositionally biased region" description="Low complexity" evidence="3">
    <location>
        <begin position="43"/>
        <end position="55"/>
    </location>
</feature>
<dbReference type="InterPro" id="IPR050606">
    <property type="entry name" value="Calponin-like"/>
</dbReference>
<name>A0A8C3MAY0_GEOPR</name>
<dbReference type="Proteomes" id="UP000694382">
    <property type="component" value="Chromosome 25"/>
</dbReference>
<dbReference type="PANTHER" id="PTHR47385">
    <property type="entry name" value="CALPONIN"/>
    <property type="match status" value="1"/>
</dbReference>
<dbReference type="AlphaFoldDB" id="A0A8C3MAY0"/>
<dbReference type="GO" id="GO:0051015">
    <property type="term" value="F:actin filament binding"/>
    <property type="evidence" value="ECO:0007669"/>
    <property type="project" value="TreeGrafter"/>
</dbReference>
<evidence type="ECO:0000256" key="3">
    <source>
        <dbReference type="SAM" id="MobiDB-lite"/>
    </source>
</evidence>
<evidence type="ECO:0000256" key="1">
    <source>
        <dbReference type="ARBA" id="ARBA00009631"/>
    </source>
</evidence>
<dbReference type="InterPro" id="IPR036872">
    <property type="entry name" value="CH_dom_sf"/>
</dbReference>
<accession>A0A8C3MAY0</accession>
<dbReference type="Pfam" id="PF00402">
    <property type="entry name" value="Calponin"/>
    <property type="match status" value="1"/>
</dbReference>
<reference evidence="4" key="2">
    <citation type="submission" date="2025-08" db="UniProtKB">
        <authorList>
            <consortium name="Ensembl"/>
        </authorList>
    </citation>
    <scope>IDENTIFICATION</scope>
</reference>
<dbReference type="InterPro" id="IPR003096">
    <property type="entry name" value="SM22_calponin"/>
</dbReference>
<reference evidence="4" key="3">
    <citation type="submission" date="2025-09" db="UniProtKB">
        <authorList>
            <consortium name="Ensembl"/>
        </authorList>
    </citation>
    <scope>IDENTIFICATION</scope>
</reference>
<dbReference type="InterPro" id="IPR000557">
    <property type="entry name" value="Calponin_repeat"/>
</dbReference>
<organism evidence="4 5">
    <name type="scientific">Geospiza parvula</name>
    <name type="common">Small tree-finch</name>
    <name type="synonym">Camarhynchus parvulus</name>
    <dbReference type="NCBI Taxonomy" id="87175"/>
    <lineage>
        <taxon>Eukaryota</taxon>
        <taxon>Metazoa</taxon>
        <taxon>Chordata</taxon>
        <taxon>Craniata</taxon>
        <taxon>Vertebrata</taxon>
        <taxon>Euteleostomi</taxon>
        <taxon>Archelosauria</taxon>
        <taxon>Archosauria</taxon>
        <taxon>Dinosauria</taxon>
        <taxon>Saurischia</taxon>
        <taxon>Theropoda</taxon>
        <taxon>Coelurosauria</taxon>
        <taxon>Aves</taxon>
        <taxon>Neognathae</taxon>
        <taxon>Neoaves</taxon>
        <taxon>Telluraves</taxon>
        <taxon>Australaves</taxon>
        <taxon>Passeriformes</taxon>
        <taxon>Thraupidae</taxon>
        <taxon>Camarhynchus</taxon>
    </lineage>
</organism>
<dbReference type="PANTHER" id="PTHR47385:SF20">
    <property type="entry name" value="TRANSGELIN-2"/>
    <property type="match status" value="1"/>
</dbReference>
<dbReference type="FunFam" id="1.10.418.10:FF:000039">
    <property type="entry name" value="Transgelin"/>
    <property type="match status" value="1"/>
</dbReference>
<dbReference type="SUPFAM" id="SSF47576">
    <property type="entry name" value="Calponin-homology domain, CH-domain"/>
    <property type="match status" value="1"/>
</dbReference>
<protein>
    <recommendedName>
        <fullName evidence="2">Transgelin</fullName>
    </recommendedName>
</protein>
<dbReference type="PROSITE" id="PS01052">
    <property type="entry name" value="CALPONIN_1"/>
    <property type="match status" value="1"/>
</dbReference>
<feature type="compositionally biased region" description="Pro residues" evidence="3">
    <location>
        <begin position="78"/>
        <end position="90"/>
    </location>
</feature>
<evidence type="ECO:0000313" key="4">
    <source>
        <dbReference type="Ensembl" id="ENSCPVP00000003654.2"/>
    </source>
</evidence>
<evidence type="ECO:0000256" key="2">
    <source>
        <dbReference type="RuleBase" id="RU361224"/>
    </source>
</evidence>
<accession>A0A8U8B9Z3</accession>
<dbReference type="PROSITE" id="PS50021">
    <property type="entry name" value="CH"/>
    <property type="match status" value="1"/>
</dbReference>
<dbReference type="SMART" id="SM00033">
    <property type="entry name" value="CH"/>
    <property type="match status" value="1"/>
</dbReference>
<dbReference type="GO" id="GO:0007015">
    <property type="term" value="P:actin filament organization"/>
    <property type="evidence" value="ECO:0007669"/>
    <property type="project" value="TreeGrafter"/>
</dbReference>
<dbReference type="InterPro" id="IPR001715">
    <property type="entry name" value="CH_dom"/>
</dbReference>
<dbReference type="Pfam" id="PF00307">
    <property type="entry name" value="CH"/>
    <property type="match status" value="1"/>
</dbReference>
<dbReference type="GO" id="GO:0015629">
    <property type="term" value="C:actin cytoskeleton"/>
    <property type="evidence" value="ECO:0007669"/>
    <property type="project" value="TreeGrafter"/>
</dbReference>